<evidence type="ECO:0000256" key="3">
    <source>
        <dbReference type="SAM" id="MobiDB-lite"/>
    </source>
</evidence>
<dbReference type="InterPro" id="IPR036388">
    <property type="entry name" value="WH-like_DNA-bd_sf"/>
</dbReference>
<feature type="domain" description="CNH" evidence="5">
    <location>
        <begin position="828"/>
        <end position="1123"/>
    </location>
</feature>
<organism evidence="6 7">
    <name type="scientific">Schizosaccharomyces osmophilus</name>
    <dbReference type="NCBI Taxonomy" id="2545709"/>
    <lineage>
        <taxon>Eukaryota</taxon>
        <taxon>Fungi</taxon>
        <taxon>Dikarya</taxon>
        <taxon>Ascomycota</taxon>
        <taxon>Taphrinomycotina</taxon>
        <taxon>Schizosaccharomycetes</taxon>
        <taxon>Schizosaccharomycetales</taxon>
        <taxon>Schizosaccharomycetaceae</taxon>
        <taxon>Schizosaccharomyces</taxon>
    </lineage>
</organism>
<dbReference type="GO" id="GO:0005085">
    <property type="term" value="F:guanyl-nucleotide exchange factor activity"/>
    <property type="evidence" value="ECO:0007669"/>
    <property type="project" value="UniProtKB-KW"/>
</dbReference>
<dbReference type="CDD" id="cd00160">
    <property type="entry name" value="RhoGEF"/>
    <property type="match status" value="1"/>
</dbReference>
<dbReference type="Gene3D" id="1.10.10.10">
    <property type="entry name" value="Winged helix-like DNA-binding domain superfamily/Winged helix DNA-binding domain"/>
    <property type="match status" value="1"/>
</dbReference>
<dbReference type="InterPro" id="IPR001180">
    <property type="entry name" value="CNH_dom"/>
</dbReference>
<sequence length="1162" mass="131415">MLGNGGRYRTNFRSESNDSIRLTPSKFRGFSPSQNLSSSNVPSTLSRTSSASSSAASLADMVGNSERPDSSLAFPYSRSHRHASSNSDLTSMEGTPVHIKSTSADDSFSTQQRSRKDNASWRSGVSDQYYKLTTTPHDSLGRSSYSHMRGSSGSLITPVAEYPEGPPASSSRRHGGSRSASSLPSVVPTHSGSASIRQPQVHPAFLAEVSAEFRKRLVVGDRVKDGLLYKDAFLGCEAVDVLLQIIRTTDRNLALLLGRALDFQKLFHDVTYSHRLRDSRREVYQFRRTLPPPEAMASISPVIASYENHFVYPKKRTSTSDSVDTMVSENSYAPSSSVQPNNHIPYLNSTNPSIIGLESDEELEAEKDPKGIFTILTDCYSPTCSKNRLCYSISCPRRLEQQTRLHMKVQPILKAGASYLLDKQEEDHRLWADNVPKHIVEQIDHREWKRQEVIFEIIYTERDFVRDIEYIRDFWIKPLSSSNVIPEKFRQPFIRTVFHNIMQVHAVNSRLSNALNRMQTLQPVVHTVGDIFLDYVPKFEPFIRYGANQTVAKFEFEREKGSNPTFAKYTHEVERLRESRKLELNGYLTKPVTRLARYPLLLNGVLKYSEQGNPDLENIPKVIEMLREFLTKLNYETGKTENRLALLQLNEQLACSDFERQRIGLLDDSRLLIFKGTVKLKASGYAYGDTESDIHMFLLDNYLLLTKLKLDFKRQQHKLQLRPLPLELLVISCIDDTSSRGSVSRRPSSTILTNPILIAKGTSSSPLKSYGLHLQLLGSRGFHIDLYLNTLIARDQWKLHIERQQQSLFTKRLIFETVGLCNETYFINNKVTSAITYDAGRKIVFGTYRGLYLSSRKGSNGVCLEPTLKIPLTNISQVDLIEEHNLLLIVADRTLFECSLDLLATAEQISTKSLRRITGHVSFVKSGFCLQRVLVCAVKSTVLNTTLRIFEADSTSKSKRSQSLKKTFGGSTILKIFTELQMPMEALSIHFLKTKLCVGNTKGFDIVSLESAVFQSLLNPADTSFRFLEKKENVRPIEMFRLKGEFLLCYSEFAFFVNTNGWRSRQGWLIHWEGQPLSFALCYPYLLGFEQDFIEVRHAETTELVQIIKGQNIKLLTDGRGLISEGGEILYSTEGNSLINPEDRDVVRSLILPSHNAAGPAL</sequence>
<dbReference type="Pfam" id="PF15405">
    <property type="entry name" value="PH_5"/>
    <property type="match status" value="1"/>
</dbReference>
<dbReference type="KEGG" id="som:SOMG_03934"/>
<feature type="domain" description="DH" evidence="4">
    <location>
        <begin position="449"/>
        <end position="636"/>
    </location>
</feature>
<dbReference type="InterPro" id="IPR011993">
    <property type="entry name" value="PH-like_dom_sf"/>
</dbReference>
<dbReference type="InterPro" id="IPR000591">
    <property type="entry name" value="DEP_dom"/>
</dbReference>
<proteinExistence type="predicted"/>
<evidence type="ECO:0000313" key="7">
    <source>
        <dbReference type="Proteomes" id="UP001212411"/>
    </source>
</evidence>
<accession>A0AAE9WDX7</accession>
<dbReference type="SMART" id="SM00325">
    <property type="entry name" value="RhoGEF"/>
    <property type="match status" value="1"/>
</dbReference>
<dbReference type="SUPFAM" id="SSF48065">
    <property type="entry name" value="DBL homology domain (DH-domain)"/>
    <property type="match status" value="1"/>
</dbReference>
<feature type="compositionally biased region" description="Low complexity" evidence="3">
    <location>
        <begin position="43"/>
        <end position="59"/>
    </location>
</feature>
<dbReference type="PROSITE" id="PS50010">
    <property type="entry name" value="DH_2"/>
    <property type="match status" value="1"/>
</dbReference>
<dbReference type="Proteomes" id="UP001212411">
    <property type="component" value="Chromosome 2"/>
</dbReference>
<dbReference type="InterPro" id="IPR000219">
    <property type="entry name" value="DH_dom"/>
</dbReference>
<dbReference type="Pfam" id="PF00621">
    <property type="entry name" value="RhoGEF"/>
    <property type="match status" value="1"/>
</dbReference>
<dbReference type="Gene3D" id="1.20.900.10">
    <property type="entry name" value="Dbl homology (DH) domain"/>
    <property type="match status" value="1"/>
</dbReference>
<feature type="region of interest" description="Disordered" evidence="3">
    <location>
        <begin position="1"/>
        <end position="195"/>
    </location>
</feature>
<dbReference type="GeneID" id="80877410"/>
<feature type="compositionally biased region" description="Polar residues" evidence="3">
    <location>
        <begin position="31"/>
        <end position="42"/>
    </location>
</feature>
<feature type="compositionally biased region" description="Polar residues" evidence="3">
    <location>
        <begin position="11"/>
        <end position="22"/>
    </location>
</feature>
<evidence type="ECO:0000256" key="1">
    <source>
        <dbReference type="ARBA" id="ARBA00022553"/>
    </source>
</evidence>
<evidence type="ECO:0000259" key="5">
    <source>
        <dbReference type="PROSITE" id="PS50219"/>
    </source>
</evidence>
<evidence type="ECO:0000256" key="2">
    <source>
        <dbReference type="ARBA" id="ARBA00022658"/>
    </source>
</evidence>
<keyword evidence="1" id="KW-0597">Phosphoprotein</keyword>
<feature type="compositionally biased region" description="Polar residues" evidence="3">
    <location>
        <begin position="100"/>
        <end position="112"/>
    </location>
</feature>
<name>A0AAE9WDX7_9SCHI</name>
<dbReference type="InterPro" id="IPR035899">
    <property type="entry name" value="DBL_dom_sf"/>
</dbReference>
<dbReference type="SMART" id="SM00036">
    <property type="entry name" value="CNH"/>
    <property type="match status" value="1"/>
</dbReference>
<dbReference type="RefSeq" id="XP_056038383.1">
    <property type="nucleotide sequence ID" value="XM_056182721.1"/>
</dbReference>
<dbReference type="PANTHER" id="PTHR46572:SF3">
    <property type="entry name" value="RHO1 GUANINE NUCLEOTIDE EXCHANGE FACTOR 2"/>
    <property type="match status" value="1"/>
</dbReference>
<feature type="compositionally biased region" description="Low complexity" evidence="3">
    <location>
        <begin position="141"/>
        <end position="154"/>
    </location>
</feature>
<reference evidence="6 7" key="1">
    <citation type="journal article" date="2023" name="G3 (Bethesda)">
        <title>A high-quality reference genome for the fission yeast Schizosaccharomyces osmophilus.</title>
        <authorList>
            <person name="Jia G.S."/>
            <person name="Zhang W.C."/>
            <person name="Liang Y."/>
            <person name="Liu X.H."/>
            <person name="Rhind N."/>
            <person name="Pidoux A."/>
            <person name="Brysch-Herzberg M."/>
            <person name="Du L.L."/>
        </authorList>
    </citation>
    <scope>NUCLEOTIDE SEQUENCE [LARGE SCALE GENOMIC DNA]</scope>
    <source>
        <strain evidence="6 7">CBS 15793</strain>
    </source>
</reference>
<dbReference type="Pfam" id="PF00610">
    <property type="entry name" value="DEP"/>
    <property type="match status" value="1"/>
</dbReference>
<dbReference type="GO" id="GO:0032153">
    <property type="term" value="C:cell division site"/>
    <property type="evidence" value="ECO:0007669"/>
    <property type="project" value="UniProtKB-ARBA"/>
</dbReference>
<dbReference type="PANTHER" id="PTHR46572">
    <property type="entry name" value="RHO1 GDP-GTP EXCHANGE PROTEIN 1-RELATED"/>
    <property type="match status" value="1"/>
</dbReference>
<dbReference type="Pfam" id="PF00780">
    <property type="entry name" value="CNH"/>
    <property type="match status" value="1"/>
</dbReference>
<dbReference type="EMBL" id="CP115612">
    <property type="protein sequence ID" value="WBW74140.1"/>
    <property type="molecule type" value="Genomic_DNA"/>
</dbReference>
<dbReference type="PROSITE" id="PS50219">
    <property type="entry name" value="CNH"/>
    <property type="match status" value="1"/>
</dbReference>
<evidence type="ECO:0000259" key="4">
    <source>
        <dbReference type="PROSITE" id="PS50010"/>
    </source>
</evidence>
<dbReference type="InterPro" id="IPR052233">
    <property type="entry name" value="Rho-type_GEFs"/>
</dbReference>
<keyword evidence="2" id="KW-0344">Guanine-nucleotide releasing factor</keyword>
<gene>
    <name evidence="6" type="primary">rgf2</name>
    <name evidence="6" type="ORF">SOMG_03934</name>
</gene>
<evidence type="ECO:0000313" key="6">
    <source>
        <dbReference type="EMBL" id="WBW74140.1"/>
    </source>
</evidence>
<dbReference type="SUPFAM" id="SSF46785">
    <property type="entry name" value="Winged helix' DNA-binding domain"/>
    <property type="match status" value="1"/>
</dbReference>
<feature type="compositionally biased region" description="Polar residues" evidence="3">
    <location>
        <begin position="120"/>
        <end position="137"/>
    </location>
</feature>
<dbReference type="Gene3D" id="2.30.29.30">
    <property type="entry name" value="Pleckstrin-homology domain (PH domain)/Phosphotyrosine-binding domain (PTB)"/>
    <property type="match status" value="1"/>
</dbReference>
<protein>
    <submittedName>
        <fullName evidence="6">RhoGEF for Rho1 Rgf2</fullName>
    </submittedName>
</protein>
<keyword evidence="7" id="KW-1185">Reference proteome</keyword>
<feature type="compositionally biased region" description="Polar residues" evidence="3">
    <location>
        <begin position="84"/>
        <end position="93"/>
    </location>
</feature>
<dbReference type="GO" id="GO:0035556">
    <property type="term" value="P:intracellular signal transduction"/>
    <property type="evidence" value="ECO:0007669"/>
    <property type="project" value="InterPro"/>
</dbReference>
<dbReference type="AlphaFoldDB" id="A0AAE9WDX7"/>
<dbReference type="SMART" id="SM00049">
    <property type="entry name" value="DEP"/>
    <property type="match status" value="1"/>
</dbReference>
<dbReference type="InterPro" id="IPR036390">
    <property type="entry name" value="WH_DNA-bd_sf"/>
</dbReference>
<dbReference type="InterPro" id="IPR041675">
    <property type="entry name" value="PH_5"/>
</dbReference>